<feature type="chain" id="PRO_5022776825" evidence="1">
    <location>
        <begin position="27"/>
        <end position="528"/>
    </location>
</feature>
<dbReference type="GO" id="GO:0008233">
    <property type="term" value="F:peptidase activity"/>
    <property type="evidence" value="ECO:0007669"/>
    <property type="project" value="UniProtKB-KW"/>
</dbReference>
<reference evidence="3 4" key="1">
    <citation type="submission" date="2019-02" db="EMBL/GenBank/DDBJ databases">
        <title>Deep-cultivation of Planctomycetes and their phenomic and genomic characterization uncovers novel biology.</title>
        <authorList>
            <person name="Wiegand S."/>
            <person name="Jogler M."/>
            <person name="Boedeker C."/>
            <person name="Pinto D."/>
            <person name="Vollmers J."/>
            <person name="Rivas-Marin E."/>
            <person name="Kohn T."/>
            <person name="Peeters S.H."/>
            <person name="Heuer A."/>
            <person name="Rast P."/>
            <person name="Oberbeckmann S."/>
            <person name="Bunk B."/>
            <person name="Jeske O."/>
            <person name="Meyerdierks A."/>
            <person name="Storesund J.E."/>
            <person name="Kallscheuer N."/>
            <person name="Luecker S."/>
            <person name="Lage O.M."/>
            <person name="Pohl T."/>
            <person name="Merkel B.J."/>
            <person name="Hornburger P."/>
            <person name="Mueller R.-W."/>
            <person name="Bruemmer F."/>
            <person name="Labrenz M."/>
            <person name="Spormann A.M."/>
            <person name="Op Den Camp H."/>
            <person name="Overmann J."/>
            <person name="Amann R."/>
            <person name="Jetten M.S.M."/>
            <person name="Mascher T."/>
            <person name="Medema M.H."/>
            <person name="Devos D.P."/>
            <person name="Kaster A.-K."/>
            <person name="Ovreas L."/>
            <person name="Rohde M."/>
            <person name="Galperin M.Y."/>
            <person name="Jogler C."/>
        </authorList>
    </citation>
    <scope>NUCLEOTIDE SEQUENCE [LARGE SCALE GENOMIC DNA]</scope>
    <source>
        <strain evidence="3 4">Pan54</strain>
    </source>
</reference>
<dbReference type="InterPro" id="IPR007280">
    <property type="entry name" value="Peptidase_C_arc/bac"/>
</dbReference>
<feature type="domain" description="Peptidase C-terminal archaeal/bacterial" evidence="2">
    <location>
        <begin position="147"/>
        <end position="217"/>
    </location>
</feature>
<proteinExistence type="predicted"/>
<keyword evidence="1" id="KW-0732">Signal</keyword>
<dbReference type="AlphaFoldDB" id="A0A5C5XJ88"/>
<dbReference type="Proteomes" id="UP000316095">
    <property type="component" value="Unassembled WGS sequence"/>
</dbReference>
<keyword evidence="3" id="KW-0645">Protease</keyword>
<evidence type="ECO:0000256" key="1">
    <source>
        <dbReference type="SAM" id="SignalP"/>
    </source>
</evidence>
<dbReference type="EMBL" id="SJPG01000001">
    <property type="protein sequence ID" value="TWT62788.1"/>
    <property type="molecule type" value="Genomic_DNA"/>
</dbReference>
<keyword evidence="4" id="KW-1185">Reference proteome</keyword>
<evidence type="ECO:0000313" key="3">
    <source>
        <dbReference type="EMBL" id="TWT62788.1"/>
    </source>
</evidence>
<evidence type="ECO:0000259" key="2">
    <source>
        <dbReference type="Pfam" id="PF04151"/>
    </source>
</evidence>
<dbReference type="Pfam" id="PF04151">
    <property type="entry name" value="PPC"/>
    <property type="match status" value="1"/>
</dbReference>
<feature type="signal peptide" evidence="1">
    <location>
        <begin position="1"/>
        <end position="26"/>
    </location>
</feature>
<dbReference type="Gene3D" id="2.60.120.380">
    <property type="match status" value="2"/>
</dbReference>
<protein>
    <submittedName>
        <fullName evidence="3">Putative subtilase-type serine protease</fullName>
        <ecNumber evidence="3">3.4.21.-</ecNumber>
    </submittedName>
</protein>
<name>A0A5C5XJ88_9PLAN</name>
<gene>
    <name evidence="3" type="ORF">Pan54_35330</name>
</gene>
<dbReference type="EC" id="3.4.21.-" evidence="3"/>
<accession>A0A5C5XJ88</accession>
<keyword evidence="3" id="KW-0378">Hydrolase</keyword>
<evidence type="ECO:0000313" key="4">
    <source>
        <dbReference type="Proteomes" id="UP000316095"/>
    </source>
</evidence>
<organism evidence="3 4">
    <name type="scientific">Rubinisphaera italica</name>
    <dbReference type="NCBI Taxonomy" id="2527969"/>
    <lineage>
        <taxon>Bacteria</taxon>
        <taxon>Pseudomonadati</taxon>
        <taxon>Planctomycetota</taxon>
        <taxon>Planctomycetia</taxon>
        <taxon>Planctomycetales</taxon>
        <taxon>Planctomycetaceae</taxon>
        <taxon>Rubinisphaera</taxon>
    </lineage>
</organism>
<comment type="caution">
    <text evidence="3">The sequence shown here is derived from an EMBL/GenBank/DDBJ whole genome shotgun (WGS) entry which is preliminary data.</text>
</comment>
<dbReference type="GO" id="GO:0006508">
    <property type="term" value="P:proteolysis"/>
    <property type="evidence" value="ECO:0007669"/>
    <property type="project" value="UniProtKB-KW"/>
</dbReference>
<dbReference type="SUPFAM" id="SSF89260">
    <property type="entry name" value="Collagen-binding domain"/>
    <property type="match status" value="1"/>
</dbReference>
<sequence precursor="true">MTYLRVLFVCSGFLTLFLNPTSGILAQSPAVTGLFPSGGQSGTKCVVKLQGKPGSLPLSIWVADDELLQAELNDTATELILNIAEEAAPQLTWIRFYNASGSSDLIPFLISKLPQVEEKEPNQSISEAHQIETLPQIVEGVLSKSGEVDTFAVTLNAGETFIASLDAHGLLGSPMDGVLQLLDHRGFVLAQNDDDHGFDPLLNFMINETGTYYVRLFGFPSTPNSTINYAGGADYHYRLTLTNQAFVAYQFSVQSNQSTVNKVEGWNLERTNSKLAQLIRPQLASDSKQPLNYPETFPATLSLPESIFGVIDKTDAPPHYQVTLKKGEIIRLQVLSQSLGSFLDPVLTIKDSSGKLIKEFDDIAKTNFDIDTAWTAPLDETYTFLISDRYQSIGPRKFYQFRIEQDQPRFRLSVSENHFSLTPEKPLEVSINVERLGGFEMPITFSVDGLPDNITYESIPSEHKQKTEKKVTLKLLAANVTTSWNGPIQISGHPEADESKRVLAVGPTKLPDVTTNQLWLTLVEPASN</sequence>